<reference evidence="7 8" key="1">
    <citation type="submission" date="2018-04" db="EMBL/GenBank/DDBJ databases">
        <title>Genomic Encyclopedia of Type Strains, Phase IV (KMG-IV): sequencing the most valuable type-strain genomes for metagenomic binning, comparative biology and taxonomic classification.</title>
        <authorList>
            <person name="Goeker M."/>
        </authorList>
    </citation>
    <scope>NUCLEOTIDE SEQUENCE [LARGE SCALE GENOMIC DNA]</scope>
    <source>
        <strain evidence="7 8">DSM 26588</strain>
    </source>
</reference>
<comment type="caution">
    <text evidence="7">The sequence shown here is derived from an EMBL/GenBank/DDBJ whole genome shotgun (WGS) entry which is preliminary data.</text>
</comment>
<organism evidence="7 8">
    <name type="scientific">Intestinimonas butyriciproducens</name>
    <dbReference type="NCBI Taxonomy" id="1297617"/>
    <lineage>
        <taxon>Bacteria</taxon>
        <taxon>Bacillati</taxon>
        <taxon>Bacillota</taxon>
        <taxon>Clostridia</taxon>
        <taxon>Eubacteriales</taxon>
        <taxon>Intestinimonas</taxon>
    </lineage>
</organism>
<dbReference type="SUPFAM" id="SSF46689">
    <property type="entry name" value="Homeodomain-like"/>
    <property type="match status" value="1"/>
</dbReference>
<dbReference type="EMBL" id="QEKK01000003">
    <property type="protein sequence ID" value="PVY58891.1"/>
    <property type="molecule type" value="Genomic_DNA"/>
</dbReference>
<dbReference type="AlphaFoldDB" id="A0A2U1CDG1"/>
<dbReference type="GO" id="GO:0005524">
    <property type="term" value="F:ATP binding"/>
    <property type="evidence" value="ECO:0007669"/>
    <property type="project" value="UniProtKB-KW"/>
</dbReference>
<evidence type="ECO:0000313" key="7">
    <source>
        <dbReference type="EMBL" id="PVY58891.1"/>
    </source>
</evidence>
<keyword evidence="1" id="KW-0547">Nucleotide-binding</keyword>
<dbReference type="InterPro" id="IPR029016">
    <property type="entry name" value="GAF-like_dom_sf"/>
</dbReference>
<keyword evidence="4" id="KW-0804">Transcription</keyword>
<name>A0A2U1CDG1_9FIRM</name>
<dbReference type="GO" id="GO:0006355">
    <property type="term" value="P:regulation of DNA-templated transcription"/>
    <property type="evidence" value="ECO:0007669"/>
    <property type="project" value="InterPro"/>
</dbReference>
<dbReference type="SMART" id="SM00382">
    <property type="entry name" value="AAA"/>
    <property type="match status" value="1"/>
</dbReference>
<dbReference type="InterPro" id="IPR002197">
    <property type="entry name" value="HTH_Fis"/>
</dbReference>
<dbReference type="FunFam" id="3.40.50.300:FF:000006">
    <property type="entry name" value="DNA-binding transcriptional regulator NtrC"/>
    <property type="match status" value="1"/>
</dbReference>
<feature type="domain" description="Sigma-54 factor interaction" evidence="6">
    <location>
        <begin position="360"/>
        <end position="591"/>
    </location>
</feature>
<dbReference type="SUPFAM" id="SSF52540">
    <property type="entry name" value="P-loop containing nucleoside triphosphate hydrolases"/>
    <property type="match status" value="1"/>
</dbReference>
<dbReference type="PANTHER" id="PTHR32071:SF57">
    <property type="entry name" value="C4-DICARBOXYLATE TRANSPORT TRANSCRIPTIONAL REGULATORY PROTEIN DCTD"/>
    <property type="match status" value="1"/>
</dbReference>
<dbReference type="Pfam" id="PF25601">
    <property type="entry name" value="AAA_lid_14"/>
    <property type="match status" value="1"/>
</dbReference>
<dbReference type="PRINTS" id="PR01590">
    <property type="entry name" value="HTHFIS"/>
</dbReference>
<keyword evidence="3" id="KW-0805">Transcription regulation</keyword>
<dbReference type="InterPro" id="IPR058031">
    <property type="entry name" value="AAA_lid_NorR"/>
</dbReference>
<dbReference type="Gene3D" id="1.10.8.60">
    <property type="match status" value="1"/>
</dbReference>
<dbReference type="Gene3D" id="1.10.10.60">
    <property type="entry name" value="Homeodomain-like"/>
    <property type="match status" value="1"/>
</dbReference>
<evidence type="ECO:0000256" key="2">
    <source>
        <dbReference type="ARBA" id="ARBA00022840"/>
    </source>
</evidence>
<keyword evidence="2" id="KW-0067">ATP-binding</keyword>
<dbReference type="Pfam" id="PF02954">
    <property type="entry name" value="HTH_8"/>
    <property type="match status" value="1"/>
</dbReference>
<dbReference type="PROSITE" id="PS00676">
    <property type="entry name" value="SIGMA54_INTERACT_2"/>
    <property type="match status" value="1"/>
</dbReference>
<sequence>MHAACLIRILQGVIAMLTQDDRRQLWDQLHAGGAQDRLSPFLAAAWAQCASMGVKPDLDALPCLPPEQFEEAKWNAIRAYGYANRFLFKMLPLVSNPNMGFALFDPKGVLLKLYGAENIQSWCRAHGIARNTVWRMETIGANAVALGLQQYKTMSTVGEEHYCKPLLDVAVHFSPFVTDNEQRPGEYLCHGGMALLLPAEQSSPDYLLLAAAAAYDVSLHMYMGDNLHSMYLPDNRGMFSVNINVTNGKCHILYHNANIFDTFKIPYENLYYQKVEQLLDPLPSNQDFWSILKEGKTVFEKQLTLSVHGRESTYLVTTEPYHQSYLGFKGIRFFIAAPSQISSNVSRRIGNNAMKTFDDIVGDSPQIISALRLARGIARSDSNTLLLGESGVGKDIFAQAIHNASARRDKPFIVLNCAAFPRDLIASELFGYEQGAFTGAKRNGNIGKFELANTGTIFLDEIGEMPLDLQATLLRVIEQKAFMRLGGSTVIHVDVKIIAATNADLIHLVEQKKFRADLYYRLSTLRLNIPPLRDRGNDVILLARHFARVVCHRIQRSVPAELAPDAEQLLLQLPLKGNVRELQNLIEGVIQLNSDFYIEARHFQEYLGMSPAGEEDSVLPPPPDAPASTIGTAPPQQSLTREALEHALLINRFNRTDTARYLGVSRRTLYRWMERYHL</sequence>
<gene>
    <name evidence="7" type="ORF">C7373_103179</name>
</gene>
<dbReference type="Gene3D" id="3.30.450.40">
    <property type="match status" value="1"/>
</dbReference>
<evidence type="ECO:0000256" key="1">
    <source>
        <dbReference type="ARBA" id="ARBA00022741"/>
    </source>
</evidence>
<dbReference type="InterPro" id="IPR027417">
    <property type="entry name" value="P-loop_NTPase"/>
</dbReference>
<dbReference type="PANTHER" id="PTHR32071">
    <property type="entry name" value="TRANSCRIPTIONAL REGULATORY PROTEIN"/>
    <property type="match status" value="1"/>
</dbReference>
<evidence type="ECO:0000256" key="4">
    <source>
        <dbReference type="ARBA" id="ARBA00023163"/>
    </source>
</evidence>
<evidence type="ECO:0000313" key="8">
    <source>
        <dbReference type="Proteomes" id="UP000245778"/>
    </source>
</evidence>
<dbReference type="PROSITE" id="PS50045">
    <property type="entry name" value="SIGMA54_INTERACT_4"/>
    <property type="match status" value="1"/>
</dbReference>
<dbReference type="CDD" id="cd00009">
    <property type="entry name" value="AAA"/>
    <property type="match status" value="1"/>
</dbReference>
<dbReference type="InterPro" id="IPR003593">
    <property type="entry name" value="AAA+_ATPase"/>
</dbReference>
<feature type="region of interest" description="Disordered" evidence="5">
    <location>
        <begin position="612"/>
        <end position="634"/>
    </location>
</feature>
<protein>
    <submittedName>
        <fullName evidence="7">PAS modulated Fis family sigma54 specific transcriptional regulator</fullName>
    </submittedName>
</protein>
<dbReference type="Proteomes" id="UP000245778">
    <property type="component" value="Unassembled WGS sequence"/>
</dbReference>
<accession>A0A2U1CDG1</accession>
<dbReference type="Gene3D" id="3.40.50.300">
    <property type="entry name" value="P-loop containing nucleotide triphosphate hydrolases"/>
    <property type="match status" value="1"/>
</dbReference>
<evidence type="ECO:0000256" key="3">
    <source>
        <dbReference type="ARBA" id="ARBA00023015"/>
    </source>
</evidence>
<dbReference type="InterPro" id="IPR025943">
    <property type="entry name" value="Sigma_54_int_dom_ATP-bd_2"/>
</dbReference>
<evidence type="ECO:0000256" key="5">
    <source>
        <dbReference type="SAM" id="MobiDB-lite"/>
    </source>
</evidence>
<dbReference type="GO" id="GO:0043565">
    <property type="term" value="F:sequence-specific DNA binding"/>
    <property type="evidence" value="ECO:0007669"/>
    <property type="project" value="InterPro"/>
</dbReference>
<dbReference type="Pfam" id="PF00158">
    <property type="entry name" value="Sigma54_activat"/>
    <property type="match status" value="1"/>
</dbReference>
<dbReference type="InterPro" id="IPR009057">
    <property type="entry name" value="Homeodomain-like_sf"/>
</dbReference>
<dbReference type="InterPro" id="IPR002078">
    <property type="entry name" value="Sigma_54_int"/>
</dbReference>
<proteinExistence type="predicted"/>
<evidence type="ECO:0000259" key="6">
    <source>
        <dbReference type="PROSITE" id="PS50045"/>
    </source>
</evidence>